<gene>
    <name evidence="3" type="ORF">DKT75_14170</name>
</gene>
<keyword evidence="2" id="KW-0560">Oxidoreductase</keyword>
<comment type="caution">
    <text evidence="3">The sequence shown here is derived from an EMBL/GenBank/DDBJ whole genome shotgun (WGS) entry which is preliminary data.</text>
</comment>
<dbReference type="PRINTS" id="PR00080">
    <property type="entry name" value="SDRFAMILY"/>
</dbReference>
<dbReference type="AlphaFoldDB" id="A0A317C724"/>
<dbReference type="GO" id="GO:0016491">
    <property type="term" value="F:oxidoreductase activity"/>
    <property type="evidence" value="ECO:0007669"/>
    <property type="project" value="UniProtKB-KW"/>
</dbReference>
<dbReference type="SUPFAM" id="SSF51735">
    <property type="entry name" value="NAD(P)-binding Rossmann-fold domains"/>
    <property type="match status" value="1"/>
</dbReference>
<dbReference type="InterPro" id="IPR036291">
    <property type="entry name" value="NAD(P)-bd_dom_sf"/>
</dbReference>
<dbReference type="OrthoDB" id="9787298at2"/>
<evidence type="ECO:0000313" key="3">
    <source>
        <dbReference type="EMBL" id="PWQ94445.1"/>
    </source>
</evidence>
<dbReference type="EMBL" id="QGKL01000039">
    <property type="protein sequence ID" value="PWQ94445.1"/>
    <property type="molecule type" value="Genomic_DNA"/>
</dbReference>
<evidence type="ECO:0000256" key="2">
    <source>
        <dbReference type="ARBA" id="ARBA00023002"/>
    </source>
</evidence>
<proteinExistence type="inferred from homology"/>
<accession>A0A317C724</accession>
<dbReference type="FunFam" id="3.40.50.720:FF:000084">
    <property type="entry name" value="Short-chain dehydrogenase reductase"/>
    <property type="match status" value="1"/>
</dbReference>
<dbReference type="NCBIfam" id="NF006384">
    <property type="entry name" value="PRK08628.1"/>
    <property type="match status" value="1"/>
</dbReference>
<dbReference type="Gene3D" id="3.40.50.720">
    <property type="entry name" value="NAD(P)-binding Rossmann-like Domain"/>
    <property type="match status" value="1"/>
</dbReference>
<organism evidence="3 4">
    <name type="scientific">Leucothrix arctica</name>
    <dbReference type="NCBI Taxonomy" id="1481894"/>
    <lineage>
        <taxon>Bacteria</taxon>
        <taxon>Pseudomonadati</taxon>
        <taxon>Pseudomonadota</taxon>
        <taxon>Gammaproteobacteria</taxon>
        <taxon>Thiotrichales</taxon>
        <taxon>Thiotrichaceae</taxon>
        <taxon>Leucothrix</taxon>
    </lineage>
</organism>
<evidence type="ECO:0000256" key="1">
    <source>
        <dbReference type="ARBA" id="ARBA00006484"/>
    </source>
</evidence>
<sequence length="259" mass="27474">MDLELKNKVIVVTGGGSGIGAAVTTGVAQEGGIPVVLSRDFPEPEFWAEVLSLSPDAHAIVLELSDDDACARAIAEVVIKYGHIDGLVNNAGVNDSVGLDAGPKAFRKSLESNLIHYYTLASFCSSHLAATQGSIVNVSSKTALTGQGNTSGYCAAKGAQLALTREWAVALAPQGVRVNAVAPAEVMTPLYERWLETFDQPEVQLAEIEKRIPLGQRMTTPAEMADTILFLLSARASHTTGQWLFPDGGYTHLDRAIGR</sequence>
<dbReference type="InterPro" id="IPR002347">
    <property type="entry name" value="SDR_fam"/>
</dbReference>
<keyword evidence="4" id="KW-1185">Reference proteome</keyword>
<protein>
    <submittedName>
        <fullName evidence="3">Short chain dehydrogenase</fullName>
    </submittedName>
</protein>
<dbReference type="Pfam" id="PF13561">
    <property type="entry name" value="adh_short_C2"/>
    <property type="match status" value="1"/>
</dbReference>
<reference evidence="3 4" key="1">
    <citation type="submission" date="2018-05" db="EMBL/GenBank/DDBJ databases">
        <title>Leucothrix arctica sp. nov., isolated from Arctic seawater.</title>
        <authorList>
            <person name="Choi A."/>
            <person name="Baek K."/>
        </authorList>
    </citation>
    <scope>NUCLEOTIDE SEQUENCE [LARGE SCALE GENOMIC DNA]</scope>
    <source>
        <strain evidence="3 4">IMCC9719</strain>
    </source>
</reference>
<dbReference type="RefSeq" id="WP_109824094.1">
    <property type="nucleotide sequence ID" value="NZ_QGKL01000039.1"/>
</dbReference>
<dbReference type="PANTHER" id="PTHR43639:SF1">
    <property type="entry name" value="SHORT-CHAIN DEHYDROGENASE_REDUCTASE FAMILY PROTEIN"/>
    <property type="match status" value="1"/>
</dbReference>
<evidence type="ECO:0000313" key="4">
    <source>
        <dbReference type="Proteomes" id="UP000245506"/>
    </source>
</evidence>
<name>A0A317C724_9GAMM</name>
<dbReference type="PANTHER" id="PTHR43639">
    <property type="entry name" value="OXIDOREDUCTASE, SHORT-CHAIN DEHYDROGENASE/REDUCTASE FAMILY (AFU_ORTHOLOGUE AFUA_5G02870)"/>
    <property type="match status" value="1"/>
</dbReference>
<comment type="similarity">
    <text evidence="1">Belongs to the short-chain dehydrogenases/reductases (SDR) family.</text>
</comment>
<dbReference type="CDD" id="cd05233">
    <property type="entry name" value="SDR_c"/>
    <property type="match status" value="1"/>
</dbReference>
<dbReference type="Proteomes" id="UP000245506">
    <property type="component" value="Unassembled WGS sequence"/>
</dbReference>
<dbReference type="PRINTS" id="PR00081">
    <property type="entry name" value="GDHRDH"/>
</dbReference>